<keyword evidence="4" id="KW-0472">Membrane</keyword>
<dbReference type="PROSITE" id="PS00018">
    <property type="entry name" value="EF_HAND_1"/>
    <property type="match status" value="3"/>
</dbReference>
<dbReference type="InterPro" id="IPR018247">
    <property type="entry name" value="EF_Hand_1_Ca_BS"/>
</dbReference>
<keyword evidence="2" id="KW-0106">Calcium</keyword>
<dbReference type="InterPro" id="IPR050369">
    <property type="entry name" value="RBOH/FRE"/>
</dbReference>
<keyword evidence="1" id="KW-0479">Metal-binding</keyword>
<dbReference type="GO" id="GO:0006952">
    <property type="term" value="P:defense response"/>
    <property type="evidence" value="ECO:0007669"/>
    <property type="project" value="TreeGrafter"/>
</dbReference>
<gene>
    <name evidence="6" type="ORF">J1605_021420</name>
</gene>
<dbReference type="Gene3D" id="1.10.238.10">
    <property type="entry name" value="EF-hand"/>
    <property type="match status" value="1"/>
</dbReference>
<dbReference type="GO" id="GO:0043020">
    <property type="term" value="C:NADPH oxidase complex"/>
    <property type="evidence" value="ECO:0007669"/>
    <property type="project" value="TreeGrafter"/>
</dbReference>
<accession>A0AB34HE62</accession>
<keyword evidence="4" id="KW-0812">Transmembrane</keyword>
<feature type="domain" description="EF-hand" evidence="5">
    <location>
        <begin position="59"/>
        <end position="94"/>
    </location>
</feature>
<dbReference type="PROSITE" id="PS50222">
    <property type="entry name" value="EF_HAND_2"/>
    <property type="match status" value="3"/>
</dbReference>
<feature type="domain" description="EF-hand" evidence="5">
    <location>
        <begin position="95"/>
        <end position="130"/>
    </location>
</feature>
<evidence type="ECO:0000313" key="6">
    <source>
        <dbReference type="EMBL" id="KAJ8790343.1"/>
    </source>
</evidence>
<sequence length="319" mass="35569">MFQAEGVVSAKALGQKCARTVSAEEDAKWLQWVTHQFETIAGEDREINLQELKRALNVKESFFAKRFFILFDSDGSGTITLQELQEAWTLLIHRSPTDKLQFLFQVHDVDGSGSINVDELRIVLQSCLRESAISLPEEKQDQLTLALFKLADKDCSGVITFDELRDELQRFPGVMENLTISAAHWLTPSAASHHSHLPCLAAYVGLHVLLFALAASACQALGASVVVAKGCGQCLNFDCSFIKVLMLRRCLTWLRATWLAQVLPLHHNLQFHQLMGYVVVGLSLVHTVAHVVNFALRAQSKASPFQFWELLLTMRPGIG</sequence>
<dbReference type="GO" id="GO:0016175">
    <property type="term" value="F:superoxide-generating NAD(P)H oxidase activity"/>
    <property type="evidence" value="ECO:0007669"/>
    <property type="project" value="TreeGrafter"/>
</dbReference>
<keyword evidence="3" id="KW-0560">Oxidoreductase</keyword>
<proteinExistence type="predicted"/>
<reference evidence="6 7" key="1">
    <citation type="submission" date="2022-11" db="EMBL/GenBank/DDBJ databases">
        <title>Whole genome sequence of Eschrichtius robustus ER-17-0199.</title>
        <authorList>
            <person name="Bruniche-Olsen A."/>
            <person name="Black A.N."/>
            <person name="Fields C.J."/>
            <person name="Walden K."/>
            <person name="Dewoody J.A."/>
        </authorList>
    </citation>
    <scope>NUCLEOTIDE SEQUENCE [LARGE SCALE GENOMIC DNA]</scope>
    <source>
        <strain evidence="6">ER-17-0199</strain>
        <tissue evidence="6">Blubber</tissue>
    </source>
</reference>
<dbReference type="GO" id="GO:0005509">
    <property type="term" value="F:calcium ion binding"/>
    <property type="evidence" value="ECO:0007669"/>
    <property type="project" value="InterPro"/>
</dbReference>
<feature type="domain" description="EF-hand" evidence="5">
    <location>
        <begin position="139"/>
        <end position="174"/>
    </location>
</feature>
<dbReference type="PANTHER" id="PTHR11972:SF58">
    <property type="entry name" value="NADPH OXIDASE 5"/>
    <property type="match status" value="1"/>
</dbReference>
<dbReference type="AlphaFoldDB" id="A0AB34HE62"/>
<keyword evidence="4" id="KW-1133">Transmembrane helix</keyword>
<evidence type="ECO:0000256" key="3">
    <source>
        <dbReference type="ARBA" id="ARBA00023002"/>
    </source>
</evidence>
<evidence type="ECO:0000259" key="5">
    <source>
        <dbReference type="PROSITE" id="PS50222"/>
    </source>
</evidence>
<dbReference type="Pfam" id="PF13499">
    <property type="entry name" value="EF-hand_7"/>
    <property type="match status" value="1"/>
</dbReference>
<dbReference type="SMART" id="SM00054">
    <property type="entry name" value="EFh"/>
    <property type="match status" value="3"/>
</dbReference>
<dbReference type="GO" id="GO:0042554">
    <property type="term" value="P:superoxide anion generation"/>
    <property type="evidence" value="ECO:0007669"/>
    <property type="project" value="TreeGrafter"/>
</dbReference>
<dbReference type="PANTHER" id="PTHR11972">
    <property type="entry name" value="NADPH OXIDASE"/>
    <property type="match status" value="1"/>
</dbReference>
<dbReference type="FunFam" id="1.10.238.10:FF:000210">
    <property type="entry name" value="NADPH oxidase 5 isoform X2"/>
    <property type="match status" value="1"/>
</dbReference>
<evidence type="ECO:0000313" key="7">
    <source>
        <dbReference type="Proteomes" id="UP001159641"/>
    </source>
</evidence>
<dbReference type="Proteomes" id="UP001159641">
    <property type="component" value="Unassembled WGS sequence"/>
</dbReference>
<organism evidence="6 7">
    <name type="scientific">Eschrichtius robustus</name>
    <name type="common">California gray whale</name>
    <name type="synonym">Eschrichtius gibbosus</name>
    <dbReference type="NCBI Taxonomy" id="9764"/>
    <lineage>
        <taxon>Eukaryota</taxon>
        <taxon>Metazoa</taxon>
        <taxon>Chordata</taxon>
        <taxon>Craniata</taxon>
        <taxon>Vertebrata</taxon>
        <taxon>Euteleostomi</taxon>
        <taxon>Mammalia</taxon>
        <taxon>Eutheria</taxon>
        <taxon>Laurasiatheria</taxon>
        <taxon>Artiodactyla</taxon>
        <taxon>Whippomorpha</taxon>
        <taxon>Cetacea</taxon>
        <taxon>Mysticeti</taxon>
        <taxon>Eschrichtiidae</taxon>
        <taxon>Eschrichtius</taxon>
    </lineage>
</organism>
<name>A0AB34HE62_ESCRO</name>
<feature type="transmembrane region" description="Helical" evidence="4">
    <location>
        <begin position="274"/>
        <end position="296"/>
    </location>
</feature>
<evidence type="ECO:0000256" key="1">
    <source>
        <dbReference type="ARBA" id="ARBA00022723"/>
    </source>
</evidence>
<dbReference type="InterPro" id="IPR011992">
    <property type="entry name" value="EF-hand-dom_pair"/>
</dbReference>
<dbReference type="EMBL" id="JAIQCJ010001357">
    <property type="protein sequence ID" value="KAJ8790343.1"/>
    <property type="molecule type" value="Genomic_DNA"/>
</dbReference>
<comment type="caution">
    <text evidence="6">The sequence shown here is derived from an EMBL/GenBank/DDBJ whole genome shotgun (WGS) entry which is preliminary data.</text>
</comment>
<dbReference type="InterPro" id="IPR002048">
    <property type="entry name" value="EF_hand_dom"/>
</dbReference>
<evidence type="ECO:0000256" key="4">
    <source>
        <dbReference type="SAM" id="Phobius"/>
    </source>
</evidence>
<evidence type="ECO:0000256" key="2">
    <source>
        <dbReference type="ARBA" id="ARBA00022837"/>
    </source>
</evidence>
<keyword evidence="7" id="KW-1185">Reference proteome</keyword>
<protein>
    <recommendedName>
        <fullName evidence="5">EF-hand domain-containing protein</fullName>
    </recommendedName>
</protein>
<dbReference type="Pfam" id="PF13202">
    <property type="entry name" value="EF-hand_5"/>
    <property type="match status" value="1"/>
</dbReference>
<dbReference type="SUPFAM" id="SSF47473">
    <property type="entry name" value="EF-hand"/>
    <property type="match status" value="1"/>
</dbReference>